<organism evidence="5 6">
    <name type="scientific">Desmospora profundinema</name>
    <dbReference type="NCBI Taxonomy" id="1571184"/>
    <lineage>
        <taxon>Bacteria</taxon>
        <taxon>Bacillati</taxon>
        <taxon>Bacillota</taxon>
        <taxon>Bacilli</taxon>
        <taxon>Bacillales</taxon>
        <taxon>Thermoactinomycetaceae</taxon>
        <taxon>Desmospora</taxon>
    </lineage>
</organism>
<dbReference type="InterPro" id="IPR020459">
    <property type="entry name" value="AMP-binding"/>
</dbReference>
<dbReference type="Proteomes" id="UP001185012">
    <property type="component" value="Unassembled WGS sequence"/>
</dbReference>
<reference evidence="5 6" key="1">
    <citation type="submission" date="2023-07" db="EMBL/GenBank/DDBJ databases">
        <title>Genomic Encyclopedia of Type Strains, Phase IV (KMG-IV): sequencing the most valuable type-strain genomes for metagenomic binning, comparative biology and taxonomic classification.</title>
        <authorList>
            <person name="Goeker M."/>
        </authorList>
    </citation>
    <scope>NUCLEOTIDE SEQUENCE [LARGE SCALE GENOMIC DNA]</scope>
    <source>
        <strain evidence="5 6">DSM 45903</strain>
    </source>
</reference>
<comment type="caution">
    <text evidence="5">The sequence shown here is derived from an EMBL/GenBank/DDBJ whole genome shotgun (WGS) entry which is preliminary data.</text>
</comment>
<keyword evidence="2 5" id="KW-0436">Ligase</keyword>
<evidence type="ECO:0000313" key="5">
    <source>
        <dbReference type="EMBL" id="MDR6226258.1"/>
    </source>
</evidence>
<keyword evidence="6" id="KW-1185">Reference proteome</keyword>
<accession>A0ABU1INA7</accession>
<feature type="domain" description="AMP-binding enzyme C-terminal" evidence="4">
    <location>
        <begin position="416"/>
        <end position="490"/>
    </location>
</feature>
<proteinExistence type="inferred from homology"/>
<feature type="domain" description="AMP-dependent synthetase/ligase" evidence="3">
    <location>
        <begin position="10"/>
        <end position="366"/>
    </location>
</feature>
<dbReference type="PANTHER" id="PTHR43201:SF5">
    <property type="entry name" value="MEDIUM-CHAIN ACYL-COA LIGASE ACSF2, MITOCHONDRIAL"/>
    <property type="match status" value="1"/>
</dbReference>
<dbReference type="PRINTS" id="PR00154">
    <property type="entry name" value="AMPBINDING"/>
</dbReference>
<sequence>MATIGDLMRHRTRLTPQLEAVVSGDDRFTFAELNQMVNRLAHYLNASQVKRGDRIAIVCNNSVPFPLICLAAAKVGAVVVPINWRLKTDEIRWILEDCQPRLLFYHEEFEQVEPLSGVFDFLDPLIRVGSGDQMHDSFLDRFASYPSTEPMVPVLEEDPAFIIYTSGTTGRPKGVILTHANLHAAGLANFSTLDMRLGDRFLFVTPLFHISGMVFTAGALIRGITLVLSMQFHPVEIWDHLEKERVTGMMSVPSMLNYLWHSLQARESGPADLRSIICGGSKVPEHLIRAFHERGYPVAQVYGTTESTGAISYWTPEMGIDHCESVGKPVYLTELKIVDPATGEAMPPGEMGEIVCRSPQVFSGYWDNRDATEEVIRNGWFHTRDVGYLDDEEFLHIVDRMRDIIITSGENIFPAQVEAVIQQMDQVAEAAVVGVKHPVWGELARAYVVTAEGAVLSEEAVLAHTHRQMAEHNLHEVVFVDALPRNEMGKVMKYVLRGHANQVTQES</sequence>
<evidence type="ECO:0000259" key="4">
    <source>
        <dbReference type="Pfam" id="PF13193"/>
    </source>
</evidence>
<dbReference type="PANTHER" id="PTHR43201">
    <property type="entry name" value="ACYL-COA SYNTHETASE"/>
    <property type="match status" value="1"/>
</dbReference>
<comment type="similarity">
    <text evidence="1">Belongs to the ATP-dependent AMP-binding enzyme family.</text>
</comment>
<evidence type="ECO:0000256" key="1">
    <source>
        <dbReference type="ARBA" id="ARBA00006432"/>
    </source>
</evidence>
<dbReference type="EMBL" id="JAVDQG010000004">
    <property type="protein sequence ID" value="MDR6226258.1"/>
    <property type="molecule type" value="Genomic_DNA"/>
</dbReference>
<evidence type="ECO:0000313" key="6">
    <source>
        <dbReference type="Proteomes" id="UP001185012"/>
    </source>
</evidence>
<dbReference type="Pfam" id="PF00501">
    <property type="entry name" value="AMP-binding"/>
    <property type="match status" value="1"/>
</dbReference>
<dbReference type="PROSITE" id="PS00455">
    <property type="entry name" value="AMP_BINDING"/>
    <property type="match status" value="1"/>
</dbReference>
<dbReference type="Pfam" id="PF13193">
    <property type="entry name" value="AMP-binding_C"/>
    <property type="match status" value="1"/>
</dbReference>
<dbReference type="InterPro" id="IPR025110">
    <property type="entry name" value="AMP-bd_C"/>
</dbReference>
<dbReference type="InterPro" id="IPR042099">
    <property type="entry name" value="ANL_N_sf"/>
</dbReference>
<name>A0ABU1INA7_9BACL</name>
<dbReference type="InterPro" id="IPR045851">
    <property type="entry name" value="AMP-bd_C_sf"/>
</dbReference>
<dbReference type="SUPFAM" id="SSF56801">
    <property type="entry name" value="Acetyl-CoA synthetase-like"/>
    <property type="match status" value="1"/>
</dbReference>
<protein>
    <submittedName>
        <fullName evidence="5">Acyl-CoA synthetase (AMP-forming)/AMP-acid ligase II</fullName>
    </submittedName>
</protein>
<dbReference type="InterPro" id="IPR000873">
    <property type="entry name" value="AMP-dep_synth/lig_dom"/>
</dbReference>
<dbReference type="Gene3D" id="3.30.300.30">
    <property type="match status" value="1"/>
</dbReference>
<evidence type="ECO:0000256" key="2">
    <source>
        <dbReference type="ARBA" id="ARBA00022598"/>
    </source>
</evidence>
<dbReference type="InterPro" id="IPR020845">
    <property type="entry name" value="AMP-binding_CS"/>
</dbReference>
<dbReference type="RefSeq" id="WP_309865888.1">
    <property type="nucleotide sequence ID" value="NZ_JAVDQG010000004.1"/>
</dbReference>
<dbReference type="Gene3D" id="3.40.50.12780">
    <property type="entry name" value="N-terminal domain of ligase-like"/>
    <property type="match status" value="1"/>
</dbReference>
<dbReference type="GO" id="GO:0016874">
    <property type="term" value="F:ligase activity"/>
    <property type="evidence" value="ECO:0007669"/>
    <property type="project" value="UniProtKB-KW"/>
</dbReference>
<evidence type="ECO:0000259" key="3">
    <source>
        <dbReference type="Pfam" id="PF00501"/>
    </source>
</evidence>
<gene>
    <name evidence="5" type="ORF">JOE21_002264</name>
</gene>